<organism evidence="2 3">
    <name type="scientific">Hydrogeniiclostridium mannosilyticum</name>
    <dbReference type="NCBI Taxonomy" id="2764322"/>
    <lineage>
        <taxon>Bacteria</taxon>
        <taxon>Bacillati</taxon>
        <taxon>Bacillota</taxon>
        <taxon>Clostridia</taxon>
        <taxon>Eubacteriales</taxon>
        <taxon>Acutalibacteraceae</taxon>
        <taxon>Hydrogeniiclostridium</taxon>
    </lineage>
</organism>
<comment type="caution">
    <text evidence="2">The sequence shown here is derived from an EMBL/GenBank/DDBJ whole genome shotgun (WGS) entry which is preliminary data.</text>
</comment>
<proteinExistence type="predicted"/>
<dbReference type="InterPro" id="IPR010982">
    <property type="entry name" value="Lambda_DNA-bd_dom_sf"/>
</dbReference>
<evidence type="ECO:0000313" key="2">
    <source>
        <dbReference type="EMBL" id="RAQ30640.1"/>
    </source>
</evidence>
<keyword evidence="3" id="KW-1185">Reference proteome</keyword>
<reference evidence="2 3" key="1">
    <citation type="submission" date="2018-06" db="EMBL/GenBank/DDBJ databases">
        <title>Noncontiguous genome sequence of Ruminococcaceae bacterium ASD2818.</title>
        <authorList>
            <person name="Chaplin A.V."/>
            <person name="Sokolova S.R."/>
            <person name="Kochetkova T.O."/>
            <person name="Goltsov A.Y."/>
            <person name="Trofimov D.Y."/>
            <person name="Efimov B.A."/>
        </authorList>
    </citation>
    <scope>NUCLEOTIDE SEQUENCE [LARGE SCALE GENOMIC DNA]</scope>
    <source>
        <strain evidence="2 3">ASD2818</strain>
    </source>
</reference>
<gene>
    <name evidence="2" type="ORF">DPQ25_03905</name>
</gene>
<dbReference type="AlphaFoldDB" id="A0A328UKC9"/>
<evidence type="ECO:0000259" key="1">
    <source>
        <dbReference type="PROSITE" id="PS50943"/>
    </source>
</evidence>
<dbReference type="SUPFAM" id="SSF47413">
    <property type="entry name" value="lambda repressor-like DNA-binding domains"/>
    <property type="match status" value="1"/>
</dbReference>
<dbReference type="InterPro" id="IPR001387">
    <property type="entry name" value="Cro/C1-type_HTH"/>
</dbReference>
<dbReference type="Proteomes" id="UP000249377">
    <property type="component" value="Unassembled WGS sequence"/>
</dbReference>
<dbReference type="Gene3D" id="1.10.260.40">
    <property type="entry name" value="lambda repressor-like DNA-binding domains"/>
    <property type="match status" value="1"/>
</dbReference>
<evidence type="ECO:0000313" key="3">
    <source>
        <dbReference type="Proteomes" id="UP000249377"/>
    </source>
</evidence>
<dbReference type="EMBL" id="QLYR01000001">
    <property type="protein sequence ID" value="RAQ30640.1"/>
    <property type="molecule type" value="Genomic_DNA"/>
</dbReference>
<name>A0A328UKC9_9FIRM</name>
<sequence length="70" mass="8232">MRDYAPLWETMQRKGITTYTLISTYKFSKGTIYRLKHNQNVNIQTLEDLCEILECSIQDVVKVILHPKSN</sequence>
<accession>A0A328UKC9</accession>
<protein>
    <submittedName>
        <fullName evidence="2">XRE family transcriptional regulator</fullName>
    </submittedName>
</protein>
<dbReference type="Pfam" id="PF13443">
    <property type="entry name" value="HTH_26"/>
    <property type="match status" value="1"/>
</dbReference>
<dbReference type="GO" id="GO:0003677">
    <property type="term" value="F:DNA binding"/>
    <property type="evidence" value="ECO:0007669"/>
    <property type="project" value="InterPro"/>
</dbReference>
<feature type="domain" description="HTH cro/C1-type" evidence="1">
    <location>
        <begin position="28"/>
        <end position="60"/>
    </location>
</feature>
<dbReference type="PROSITE" id="PS50943">
    <property type="entry name" value="HTH_CROC1"/>
    <property type="match status" value="1"/>
</dbReference>